<accession>A0ABN0N0E5</accession>
<gene>
    <name evidence="1" type="ORF">H359_0146</name>
</gene>
<name>A0ABN0N0E5_9CHLA</name>
<organism evidence="1 2">
    <name type="scientific">Chlamydia ibidis 10-1398/6</name>
    <dbReference type="NCBI Taxonomy" id="1046581"/>
    <lineage>
        <taxon>Bacteria</taxon>
        <taxon>Pseudomonadati</taxon>
        <taxon>Chlamydiota</taxon>
        <taxon>Chlamydiia</taxon>
        <taxon>Chlamydiales</taxon>
        <taxon>Chlamydiaceae</taxon>
        <taxon>Chlamydia/Chlamydophila group</taxon>
        <taxon>Chlamydia</taxon>
    </lineage>
</organism>
<reference evidence="1 2" key="1">
    <citation type="submission" date="2013-07" db="EMBL/GenBank/DDBJ databases">
        <title>Isolation of a new Chlamydia species from the feral Sacred Ibis (Threskiornis aethiopicus): Chlamydia ibidis.</title>
        <authorList>
            <person name="Vorimore F."/>
            <person name="Hsia R.-C."/>
            <person name="Huot-Creasy H."/>
            <person name="Bastian S."/>
            <person name="Deruyter L."/>
            <person name="Passet A."/>
            <person name="Sachse K."/>
            <person name="Bavoil P."/>
            <person name="Myers G."/>
            <person name="Laroucau K."/>
        </authorList>
    </citation>
    <scope>NUCLEOTIDE SEQUENCE [LARGE SCALE GENOMIC DNA]</scope>
    <source>
        <strain evidence="1 2">10-1398/6</strain>
    </source>
</reference>
<dbReference type="EMBL" id="APJW01000001">
    <property type="protein sequence ID" value="EQM63074.1"/>
    <property type="molecule type" value="Genomic_DNA"/>
</dbReference>
<dbReference type="Proteomes" id="UP000016064">
    <property type="component" value="Unassembled WGS sequence"/>
</dbReference>
<protein>
    <submittedName>
        <fullName evidence="1">Uncharacterized protein</fullName>
    </submittedName>
</protein>
<keyword evidence="2" id="KW-1185">Reference proteome</keyword>
<evidence type="ECO:0000313" key="2">
    <source>
        <dbReference type="Proteomes" id="UP000016064"/>
    </source>
</evidence>
<sequence length="66" mass="7538">MKIIVIFSLGLLWAPLVVNEMGDPWLNDGIESFAHSVGICFFNESIPCEEIIEPIIERFDDCVRRV</sequence>
<evidence type="ECO:0000313" key="1">
    <source>
        <dbReference type="EMBL" id="EQM63074.1"/>
    </source>
</evidence>
<comment type="caution">
    <text evidence="1">The sequence shown here is derived from an EMBL/GenBank/DDBJ whole genome shotgun (WGS) entry which is preliminary data.</text>
</comment>
<dbReference type="RefSeq" id="WP_020370795.1">
    <property type="nucleotide sequence ID" value="NZ_APJW01000001.1"/>
</dbReference>
<proteinExistence type="predicted"/>